<feature type="transmembrane region" description="Helical" evidence="1">
    <location>
        <begin position="194"/>
        <end position="218"/>
    </location>
</feature>
<dbReference type="Pfam" id="PF14897">
    <property type="entry name" value="EpsG"/>
    <property type="match status" value="1"/>
</dbReference>
<feature type="transmembrane region" description="Helical" evidence="1">
    <location>
        <begin position="239"/>
        <end position="259"/>
    </location>
</feature>
<gene>
    <name evidence="2" type="ORF">SAMEA3545359_02113</name>
</gene>
<name>A0A1C6JDI7_9FIRM</name>
<keyword evidence="1" id="KW-0472">Membrane</keyword>
<evidence type="ECO:0000256" key="1">
    <source>
        <dbReference type="SAM" id="Phobius"/>
    </source>
</evidence>
<protein>
    <recommendedName>
        <fullName evidence="3">EpsG family protein</fullName>
    </recommendedName>
</protein>
<sequence length="388" mass="44791">MIFLLLFTVILVCIFKAKRSTRANRWCIPLVCCLLLILVAGLRNDYGNDFKNYVIHWSEINSIKDVLASTFDKGYSLMVFLFKRMGLGIHTFMLTVAFVSIASKYKFMNEVSPLPIVSWIMYYLMFYIVNDMEQIRHGLAIGICFFAIKYVLKREPLKFFSCVLLACTFHTTAIFFLAVYILPNIVLTIKGVAFISLCTAAVSCIDLMKILAVLNTSFLHSSRIQEKIQLYINSSTTEVLSLTLVLRIVVFMLFWIFSYDRKDRLHRLLLNGYLLGICIFAGLHSVEMMAVRASVFFRYFELAMIPIYITSIPHIQQRVQRFPIWQKIGCRCRETAGRKTGVPARRLLGVCMTAKPIHYTVISGLFAYYLIKFIEILFSFHYFAYLSA</sequence>
<keyword evidence="1" id="KW-0812">Transmembrane</keyword>
<reference evidence="2" key="1">
    <citation type="submission" date="2015-09" db="EMBL/GenBank/DDBJ databases">
        <authorList>
            <consortium name="Pathogen Informatics"/>
        </authorList>
    </citation>
    <scope>NUCLEOTIDE SEQUENCE</scope>
    <source>
        <strain evidence="2">2789STDY5834896</strain>
    </source>
</reference>
<keyword evidence="1" id="KW-1133">Transmembrane helix</keyword>
<evidence type="ECO:0008006" key="3">
    <source>
        <dbReference type="Google" id="ProtNLM"/>
    </source>
</evidence>
<dbReference type="AlphaFoldDB" id="A0A1C6JDI7"/>
<feature type="transmembrane region" description="Helical" evidence="1">
    <location>
        <begin position="135"/>
        <end position="152"/>
    </location>
</feature>
<feature type="transmembrane region" description="Helical" evidence="1">
    <location>
        <begin position="366"/>
        <end position="386"/>
    </location>
</feature>
<feature type="transmembrane region" description="Helical" evidence="1">
    <location>
        <begin position="111"/>
        <end position="129"/>
    </location>
</feature>
<dbReference type="InterPro" id="IPR049458">
    <property type="entry name" value="EpsG-like"/>
</dbReference>
<feature type="transmembrane region" description="Helical" evidence="1">
    <location>
        <begin position="159"/>
        <end position="182"/>
    </location>
</feature>
<organism evidence="2">
    <name type="scientific">uncultured Anaerotruncus sp</name>
    <dbReference type="NCBI Taxonomy" id="905011"/>
    <lineage>
        <taxon>Bacteria</taxon>
        <taxon>Bacillati</taxon>
        <taxon>Bacillota</taxon>
        <taxon>Clostridia</taxon>
        <taxon>Eubacteriales</taxon>
        <taxon>Oscillospiraceae</taxon>
        <taxon>Anaerotruncus</taxon>
        <taxon>environmental samples</taxon>
    </lineage>
</organism>
<proteinExistence type="predicted"/>
<evidence type="ECO:0000313" key="2">
    <source>
        <dbReference type="EMBL" id="SCJ80142.1"/>
    </source>
</evidence>
<accession>A0A1C6JDI7</accession>
<dbReference type="EMBL" id="FMHG01000001">
    <property type="protein sequence ID" value="SCJ80142.1"/>
    <property type="molecule type" value="Genomic_DNA"/>
</dbReference>
<feature type="transmembrane region" description="Helical" evidence="1">
    <location>
        <begin position="75"/>
        <end position="99"/>
    </location>
</feature>